<comment type="caution">
    <text evidence="1">The sequence shown here is derived from an EMBL/GenBank/DDBJ whole genome shotgun (WGS) entry which is preliminary data.</text>
</comment>
<sequence length="76" mass="8829">MSWTCPHQINNECIRLRKSCQPLQKGCVLDGKVTFIDNQLNIETKKDLRKEVDHDGKIRSHCGIQRRPQKSKGRIT</sequence>
<gene>
    <name evidence="1" type="ORF">BROSI_A3770</name>
</gene>
<evidence type="ECO:0000313" key="1">
    <source>
        <dbReference type="EMBL" id="GAN35221.1"/>
    </source>
</evidence>
<reference evidence="2" key="1">
    <citation type="journal article" date="2015" name="Genome Announc.">
        <title>Draft Genome Sequence of an Anaerobic Ammonium-Oxidizing Bacterium, "Candidatus Brocadia sinica".</title>
        <authorList>
            <person name="Oshiki M."/>
            <person name="Shinyako-Hata K."/>
            <person name="Satoh H."/>
            <person name="Okabe S."/>
        </authorList>
    </citation>
    <scope>NUCLEOTIDE SEQUENCE [LARGE SCALE GENOMIC DNA]</scope>
    <source>
        <strain evidence="2">JPN1</strain>
    </source>
</reference>
<keyword evidence="2" id="KW-1185">Reference proteome</keyword>
<proteinExistence type="predicted"/>
<accession>A0ABQ0K2H8</accession>
<dbReference type="Proteomes" id="UP000032309">
    <property type="component" value="Unassembled WGS sequence"/>
</dbReference>
<organism evidence="1 2">
    <name type="scientific">Candidatus Brocadia sinica JPN1</name>
    <dbReference type="NCBI Taxonomy" id="1197129"/>
    <lineage>
        <taxon>Bacteria</taxon>
        <taxon>Pseudomonadati</taxon>
        <taxon>Planctomycetota</taxon>
        <taxon>Candidatus Brocadiia</taxon>
        <taxon>Candidatus Brocadiales</taxon>
        <taxon>Candidatus Brocadiaceae</taxon>
        <taxon>Candidatus Brocadia</taxon>
    </lineage>
</organism>
<name>A0ABQ0K2H8_9BACT</name>
<evidence type="ECO:0000313" key="2">
    <source>
        <dbReference type="Proteomes" id="UP000032309"/>
    </source>
</evidence>
<protein>
    <submittedName>
        <fullName evidence="1">Uncharacterized protein</fullName>
    </submittedName>
</protein>
<dbReference type="EMBL" id="BAFN01000001">
    <property type="protein sequence ID" value="GAN35221.1"/>
    <property type="molecule type" value="Genomic_DNA"/>
</dbReference>